<evidence type="ECO:0000313" key="2">
    <source>
        <dbReference type="Proteomes" id="UP001500133"/>
    </source>
</evidence>
<dbReference type="EMBL" id="BAAAZT010000073">
    <property type="protein sequence ID" value="GAA3907279.1"/>
    <property type="molecule type" value="Genomic_DNA"/>
</dbReference>
<dbReference type="Proteomes" id="UP001500133">
    <property type="component" value="Unassembled WGS sequence"/>
</dbReference>
<proteinExistence type="predicted"/>
<reference evidence="2" key="1">
    <citation type="journal article" date="2019" name="Int. J. Syst. Evol. Microbiol.">
        <title>The Global Catalogue of Microorganisms (GCM) 10K type strain sequencing project: providing services to taxonomists for standard genome sequencing and annotation.</title>
        <authorList>
            <consortium name="The Broad Institute Genomics Platform"/>
            <consortium name="The Broad Institute Genome Sequencing Center for Infectious Disease"/>
            <person name="Wu L."/>
            <person name="Ma J."/>
        </authorList>
    </citation>
    <scope>NUCLEOTIDE SEQUENCE [LARGE SCALE GENOMIC DNA]</scope>
    <source>
        <strain evidence="2">JCM 16914</strain>
    </source>
</reference>
<sequence>MKTILIMEGHKNIHGHNLDNLYEKVSLKTQKEIEKKYISLGGNEKQDCLYLKARLSNSSATEEKKLPVRGVKISQVMKNNRDIFITFRYMFERGRTNKWEGFYFEFGNLNIIATSIDIIARGALNEEQRTLAGRL</sequence>
<accession>A0ABP7LRP6</accession>
<comment type="caution">
    <text evidence="1">The sequence shown here is derived from an EMBL/GenBank/DDBJ whole genome shotgun (WGS) entry which is preliminary data.</text>
</comment>
<evidence type="ECO:0000313" key="1">
    <source>
        <dbReference type="EMBL" id="GAA3907279.1"/>
    </source>
</evidence>
<gene>
    <name evidence="1" type="ORF">GCM10022228_16930</name>
</gene>
<keyword evidence="2" id="KW-1185">Reference proteome</keyword>
<protein>
    <submittedName>
        <fullName evidence="1">Uncharacterized protein</fullName>
    </submittedName>
</protein>
<name>A0ABP7LRP6_9GAMM</name>
<organism evidence="1 2">
    <name type="scientific">Halomonas cibimaris</name>
    <dbReference type="NCBI Taxonomy" id="657012"/>
    <lineage>
        <taxon>Bacteria</taxon>
        <taxon>Pseudomonadati</taxon>
        <taxon>Pseudomonadota</taxon>
        <taxon>Gammaproteobacteria</taxon>
        <taxon>Oceanospirillales</taxon>
        <taxon>Halomonadaceae</taxon>
        <taxon>Halomonas</taxon>
    </lineage>
</organism>
<dbReference type="RefSeq" id="WP_344704313.1">
    <property type="nucleotide sequence ID" value="NZ_BAAAZT010000073.1"/>
</dbReference>